<proteinExistence type="predicted"/>
<reference evidence="2" key="1">
    <citation type="submission" date="2021-02" db="EMBL/GenBank/DDBJ databases">
        <authorList>
            <person name="Dougan E. K."/>
            <person name="Rhodes N."/>
            <person name="Thang M."/>
            <person name="Chan C."/>
        </authorList>
    </citation>
    <scope>NUCLEOTIDE SEQUENCE</scope>
</reference>
<feature type="coiled-coil region" evidence="1">
    <location>
        <begin position="117"/>
        <end position="161"/>
    </location>
</feature>
<dbReference type="OrthoDB" id="433445at2759"/>
<dbReference type="AlphaFoldDB" id="A0A812YZ24"/>
<gene>
    <name evidence="2" type="ORF">SNEC2469_LOCUS23731</name>
</gene>
<dbReference type="Proteomes" id="UP000601435">
    <property type="component" value="Unassembled WGS sequence"/>
</dbReference>
<organism evidence="2 3">
    <name type="scientific">Symbiodinium necroappetens</name>
    <dbReference type="NCBI Taxonomy" id="1628268"/>
    <lineage>
        <taxon>Eukaryota</taxon>
        <taxon>Sar</taxon>
        <taxon>Alveolata</taxon>
        <taxon>Dinophyceae</taxon>
        <taxon>Suessiales</taxon>
        <taxon>Symbiodiniaceae</taxon>
        <taxon>Symbiodinium</taxon>
    </lineage>
</organism>
<evidence type="ECO:0000256" key="1">
    <source>
        <dbReference type="SAM" id="Coils"/>
    </source>
</evidence>
<comment type="caution">
    <text evidence="2">The sequence shown here is derived from an EMBL/GenBank/DDBJ whole genome shotgun (WGS) entry which is preliminary data.</text>
</comment>
<keyword evidence="3" id="KW-1185">Reference proteome</keyword>
<evidence type="ECO:0000313" key="2">
    <source>
        <dbReference type="EMBL" id="CAE7803380.1"/>
    </source>
</evidence>
<dbReference type="EMBL" id="CAJNJA010044642">
    <property type="protein sequence ID" value="CAE7803380.1"/>
    <property type="molecule type" value="Genomic_DNA"/>
</dbReference>
<sequence>MAQLDALKPVDGLEAQRSETLAWLTTEHEVEMQAFVHQHLLSMLSPFSQRLKDLQDEIEACRDDLNRKAEQLKHTDTVVKQHGQELMTLTMDVNQAHAAVGGLRQELLPERSKKIDEHKVEDEFVEVRQKLKRLQTDLSSNQEVQARVDAELRDLQAIQRKTSSAVAEVTGELHGLRESNDFLSHCYSGISGRVEQAKRVADDTQSAFSKFQHTATNQLEDLKKNGLPQLSSRIDSLEAKQRTLAKEAQADVESLAQVKLQVAHLTTALASLDESVQEGQRVDTAQTSLVHEESINRRGKLERINTKVDETKAELTELAQTLHSDLSRRINDLAVLLDTKSHTIRSNTAAIRTVESGLNALGSDVRSSTAKIGEQAIVQERLVEQARVAETEIHSLFDFRKEAMTKLQDVYVVFTDRLVFAPESFFESRRWRVSLAQHGGYQFPFPWPPGSRQTIQVPRQAHIKCDGPMSAEMRRQFASGLALRNFAQPVFVKTFTRPMEDSKSEGVLETEGEGQAARCMDDCASLRGFELGSAVLRTAPALWQPRRGAGDFPCPVVCSDDNSSHRQFCRRSFPSSAELA</sequence>
<accession>A0A812YZ24</accession>
<evidence type="ECO:0000313" key="3">
    <source>
        <dbReference type="Proteomes" id="UP000601435"/>
    </source>
</evidence>
<protein>
    <submittedName>
        <fullName evidence="2">Uncharacterized protein</fullName>
    </submittedName>
</protein>
<keyword evidence="1" id="KW-0175">Coiled coil</keyword>
<name>A0A812YZ24_9DINO</name>